<dbReference type="CDD" id="cd02968">
    <property type="entry name" value="SCO"/>
    <property type="match status" value="1"/>
</dbReference>
<gene>
    <name evidence="6" type="ORF">FJU11_07515</name>
</gene>
<dbReference type="InterPro" id="IPR036249">
    <property type="entry name" value="Thioredoxin-like_sf"/>
</dbReference>
<evidence type="ECO:0000256" key="3">
    <source>
        <dbReference type="PIRSR" id="PIRSR603782-1"/>
    </source>
</evidence>
<comment type="similarity">
    <text evidence="1">Belongs to the SCO1/2 family.</text>
</comment>
<dbReference type="InterPro" id="IPR013766">
    <property type="entry name" value="Thioredoxin_domain"/>
</dbReference>
<evidence type="ECO:0000256" key="4">
    <source>
        <dbReference type="PIRSR" id="PIRSR603782-2"/>
    </source>
</evidence>
<keyword evidence="2 3" id="KW-0186">Copper</keyword>
<accession>A0A506U7T8</accession>
<reference evidence="6 7" key="1">
    <citation type="submission" date="2019-06" db="EMBL/GenBank/DDBJ databases">
        <authorList>
            <person name="Li M."/>
        </authorList>
    </citation>
    <scope>NUCLEOTIDE SEQUENCE [LARGE SCALE GENOMIC DNA]</scope>
    <source>
        <strain evidence="6 7">BGMRC6574</strain>
    </source>
</reference>
<evidence type="ECO:0000259" key="5">
    <source>
        <dbReference type="PROSITE" id="PS51352"/>
    </source>
</evidence>
<organism evidence="6 7">
    <name type="scientific">Pararhizobium mangrovi</name>
    <dbReference type="NCBI Taxonomy" id="2590452"/>
    <lineage>
        <taxon>Bacteria</taxon>
        <taxon>Pseudomonadati</taxon>
        <taxon>Pseudomonadota</taxon>
        <taxon>Alphaproteobacteria</taxon>
        <taxon>Hyphomicrobiales</taxon>
        <taxon>Rhizobiaceae</taxon>
        <taxon>Rhizobium/Agrobacterium group</taxon>
        <taxon>Pararhizobium</taxon>
    </lineage>
</organism>
<keyword evidence="4" id="KW-1015">Disulfide bond</keyword>
<protein>
    <submittedName>
        <fullName evidence="6">SCO family protein</fullName>
    </submittedName>
</protein>
<comment type="caution">
    <text evidence="6">The sequence shown here is derived from an EMBL/GenBank/DDBJ whole genome shotgun (WGS) entry which is preliminary data.</text>
</comment>
<sequence>MTIASSGNIIDRTLAKLGRWSGVHRHAIWCLALVSVLYGCTDEPKFHATDLSGSALPRLAFTMTRADDGKAVTAADYAGKITLLYFGYTYCPDVCPLTMANTARVLDKLGKKAKDVRVLFVTVDPNRDTRKVLKQYASAFAPEFDGLRGTDNELGAIAKRYRVAHSVHPSPDPSKYTVQHSSAVYVFDRKGEPRLLFTSLDTPDPKIEADAEDLSRLMDENRNDGFLAWAARLF</sequence>
<proteinExistence type="inferred from homology"/>
<dbReference type="PANTHER" id="PTHR12151">
    <property type="entry name" value="ELECTRON TRANSPORT PROTIN SCO1/SENC FAMILY MEMBER"/>
    <property type="match status" value="1"/>
</dbReference>
<dbReference type="OrthoDB" id="9790194at2"/>
<dbReference type="RefSeq" id="WP_141166426.1">
    <property type="nucleotide sequence ID" value="NZ_VHLH01000011.1"/>
</dbReference>
<evidence type="ECO:0000256" key="2">
    <source>
        <dbReference type="ARBA" id="ARBA00023008"/>
    </source>
</evidence>
<dbReference type="Pfam" id="PF02630">
    <property type="entry name" value="SCO1-SenC"/>
    <property type="match status" value="1"/>
</dbReference>
<dbReference type="AlphaFoldDB" id="A0A506U7T8"/>
<dbReference type="SUPFAM" id="SSF52833">
    <property type="entry name" value="Thioredoxin-like"/>
    <property type="match status" value="1"/>
</dbReference>
<feature type="binding site" evidence="3">
    <location>
        <position position="95"/>
    </location>
    <ligand>
        <name>Cu cation</name>
        <dbReference type="ChEBI" id="CHEBI:23378"/>
    </ligand>
</feature>
<dbReference type="GO" id="GO:0046872">
    <property type="term" value="F:metal ion binding"/>
    <property type="evidence" value="ECO:0007669"/>
    <property type="project" value="UniProtKB-KW"/>
</dbReference>
<feature type="domain" description="Thioredoxin" evidence="5">
    <location>
        <begin position="50"/>
        <end position="223"/>
    </location>
</feature>
<feature type="binding site" evidence="3">
    <location>
        <position position="91"/>
    </location>
    <ligand>
        <name>Cu cation</name>
        <dbReference type="ChEBI" id="CHEBI:23378"/>
    </ligand>
</feature>
<dbReference type="Gene3D" id="3.40.30.10">
    <property type="entry name" value="Glutaredoxin"/>
    <property type="match status" value="1"/>
</dbReference>
<feature type="binding site" evidence="3">
    <location>
        <position position="180"/>
    </location>
    <ligand>
        <name>Cu cation</name>
        <dbReference type="ChEBI" id="CHEBI:23378"/>
    </ligand>
</feature>
<dbReference type="Proteomes" id="UP000320314">
    <property type="component" value="Unassembled WGS sequence"/>
</dbReference>
<dbReference type="PROSITE" id="PS51352">
    <property type="entry name" value="THIOREDOXIN_2"/>
    <property type="match status" value="1"/>
</dbReference>
<name>A0A506U7T8_9HYPH</name>
<evidence type="ECO:0000313" key="7">
    <source>
        <dbReference type="Proteomes" id="UP000320314"/>
    </source>
</evidence>
<dbReference type="PANTHER" id="PTHR12151:SF25">
    <property type="entry name" value="LINALOOL DEHYDRATASE_ISOMERASE DOMAIN-CONTAINING PROTEIN"/>
    <property type="match status" value="1"/>
</dbReference>
<keyword evidence="7" id="KW-1185">Reference proteome</keyword>
<keyword evidence="3" id="KW-0479">Metal-binding</keyword>
<evidence type="ECO:0000313" key="6">
    <source>
        <dbReference type="EMBL" id="TPW29548.1"/>
    </source>
</evidence>
<dbReference type="EMBL" id="VHLH01000011">
    <property type="protein sequence ID" value="TPW29548.1"/>
    <property type="molecule type" value="Genomic_DNA"/>
</dbReference>
<feature type="disulfide bond" description="Redox-active" evidence="4">
    <location>
        <begin position="91"/>
        <end position="95"/>
    </location>
</feature>
<evidence type="ECO:0000256" key="1">
    <source>
        <dbReference type="ARBA" id="ARBA00010996"/>
    </source>
</evidence>
<dbReference type="FunFam" id="3.40.30.10:FF:000013">
    <property type="entry name" value="Blast:Protein SCO1 homolog, mitochondrial"/>
    <property type="match status" value="1"/>
</dbReference>
<dbReference type="InterPro" id="IPR003782">
    <property type="entry name" value="SCO1/SenC"/>
</dbReference>